<evidence type="ECO:0000313" key="5">
    <source>
        <dbReference type="Proteomes" id="UP000290932"/>
    </source>
</evidence>
<evidence type="ECO:0000256" key="1">
    <source>
        <dbReference type="ARBA" id="ARBA00007769"/>
    </source>
</evidence>
<comment type="similarity">
    <text evidence="1">Belongs to the isocitrate and isopropylmalate dehydrogenases family.</text>
</comment>
<dbReference type="SUPFAM" id="SSF53659">
    <property type="entry name" value="Isocitrate/Isopropylmalate dehydrogenase-like"/>
    <property type="match status" value="1"/>
</dbReference>
<name>A0A498H1B2_9EURY</name>
<dbReference type="OrthoDB" id="6813at2157"/>
<dbReference type="PANTHER" id="PTHR11835">
    <property type="entry name" value="DECARBOXYLATING DEHYDROGENASES-ISOCITRATE, ISOPROPYLMALATE, TARTRATE"/>
    <property type="match status" value="1"/>
</dbReference>
<gene>
    <name evidence="4" type="ORF">ABH15_06170</name>
</gene>
<dbReference type="PROSITE" id="PS00470">
    <property type="entry name" value="IDH_IMDH"/>
    <property type="match status" value="1"/>
</dbReference>
<dbReference type="GO" id="GO:0051287">
    <property type="term" value="F:NAD binding"/>
    <property type="evidence" value="ECO:0007669"/>
    <property type="project" value="InterPro"/>
</dbReference>
<reference evidence="4 5" key="1">
    <citation type="journal article" date="2015" name="Int. J. Syst. Evol. Microbiol.">
        <title>Methanoculleus taiwanensis sp. nov., a methanogen isolated from deep marine sediment at the deformation front area near Taiwan.</title>
        <authorList>
            <person name="Weng C.Y."/>
            <person name="Chen S.C."/>
            <person name="Lai M.C."/>
            <person name="Wu S.Y."/>
            <person name="Lin S."/>
            <person name="Yang T.F."/>
            <person name="Chen P.C."/>
        </authorList>
    </citation>
    <scope>NUCLEOTIDE SEQUENCE [LARGE SCALE GENOMIC DNA]</scope>
    <source>
        <strain evidence="4 5">CYW4</strain>
    </source>
</reference>
<dbReference type="RefSeq" id="WP_128693510.1">
    <property type="nucleotide sequence ID" value="NZ_LHQS01000002.1"/>
</dbReference>
<dbReference type="InterPro" id="IPR024084">
    <property type="entry name" value="IsoPropMal-DH-like_dom"/>
</dbReference>
<evidence type="ECO:0000259" key="3">
    <source>
        <dbReference type="SMART" id="SM01329"/>
    </source>
</evidence>
<evidence type="ECO:0000313" key="4">
    <source>
        <dbReference type="EMBL" id="RXE55810.1"/>
    </source>
</evidence>
<dbReference type="Gene3D" id="3.40.718.10">
    <property type="entry name" value="Isopropylmalate Dehydrogenase"/>
    <property type="match status" value="1"/>
</dbReference>
<keyword evidence="2 4" id="KW-0560">Oxidoreductase</keyword>
<dbReference type="PANTHER" id="PTHR11835:SF34">
    <property type="entry name" value="ISOCITRATE DEHYDROGENASE [NAD] SUBUNIT ALPHA, MITOCHONDRIAL"/>
    <property type="match status" value="1"/>
</dbReference>
<sequence length="323" mass="34836">MVQIAVVEGDGIGQEVIPVARAVIEAVRPDFSLYDVEVGYGRWKRTGSACDAETMESLRAADAILFGAVTTPPDPEYRSVLLQIRRDLDLYANIRPIRGDGFDLVIVRENTEGLYSGIEWREADRACTLRVITEKGSRRIARCACTLAKQRRHLTIGNKANVLKSDAFFLEICTREAEEAGVPCKAHYIDALCLDILMHPDRYDVIVTTNMFGDILSDAAAYLVGGLGLLPSANIGDKHAFFEPVHGSAPDIAGKNVANPIAAIKSAAMMLRHFGDTEHAAAVEEAVRLTVAKGTRTVDLGGATGTREFGEAVLGELGALIGP</sequence>
<protein>
    <submittedName>
        <fullName evidence="4">Isocitrate dehydrogenase</fullName>
        <ecNumber evidence="4">1.1.1.41</ecNumber>
    </submittedName>
</protein>
<keyword evidence="5" id="KW-1185">Reference proteome</keyword>
<dbReference type="EC" id="1.1.1.41" evidence="4"/>
<dbReference type="GO" id="GO:0006102">
    <property type="term" value="P:isocitrate metabolic process"/>
    <property type="evidence" value="ECO:0007669"/>
    <property type="project" value="TreeGrafter"/>
</dbReference>
<accession>A0A498H1B2</accession>
<dbReference type="AlphaFoldDB" id="A0A498H1B2"/>
<comment type="caution">
    <text evidence="4">The sequence shown here is derived from an EMBL/GenBank/DDBJ whole genome shotgun (WGS) entry which is preliminary data.</text>
</comment>
<dbReference type="EMBL" id="LHQS01000002">
    <property type="protein sequence ID" value="RXE55810.1"/>
    <property type="molecule type" value="Genomic_DNA"/>
</dbReference>
<feature type="domain" description="Isopropylmalate dehydrogenase-like" evidence="3">
    <location>
        <begin position="3"/>
        <end position="313"/>
    </location>
</feature>
<dbReference type="InterPro" id="IPR019818">
    <property type="entry name" value="IsoCit/isopropylmalate_DH_CS"/>
</dbReference>
<dbReference type="SMART" id="SM01329">
    <property type="entry name" value="Iso_dh"/>
    <property type="match status" value="1"/>
</dbReference>
<proteinExistence type="inferred from homology"/>
<dbReference type="GO" id="GO:0004449">
    <property type="term" value="F:isocitrate dehydrogenase (NAD+) activity"/>
    <property type="evidence" value="ECO:0007669"/>
    <property type="project" value="UniProtKB-EC"/>
</dbReference>
<evidence type="ECO:0000256" key="2">
    <source>
        <dbReference type="ARBA" id="ARBA00023002"/>
    </source>
</evidence>
<dbReference type="Proteomes" id="UP000290932">
    <property type="component" value="Unassembled WGS sequence"/>
</dbReference>
<dbReference type="GO" id="GO:0000287">
    <property type="term" value="F:magnesium ion binding"/>
    <property type="evidence" value="ECO:0007669"/>
    <property type="project" value="InterPro"/>
</dbReference>
<dbReference type="Pfam" id="PF00180">
    <property type="entry name" value="Iso_dh"/>
    <property type="match status" value="1"/>
</dbReference>
<organism evidence="4 5">
    <name type="scientific">Methanoculleus taiwanensis</name>
    <dbReference type="NCBI Taxonomy" id="1550565"/>
    <lineage>
        <taxon>Archaea</taxon>
        <taxon>Methanobacteriati</taxon>
        <taxon>Methanobacteriota</taxon>
        <taxon>Stenosarchaea group</taxon>
        <taxon>Methanomicrobia</taxon>
        <taxon>Methanomicrobiales</taxon>
        <taxon>Methanomicrobiaceae</taxon>
        <taxon>Methanoculleus</taxon>
    </lineage>
</organism>
<dbReference type="GO" id="GO:0006099">
    <property type="term" value="P:tricarboxylic acid cycle"/>
    <property type="evidence" value="ECO:0007669"/>
    <property type="project" value="TreeGrafter"/>
</dbReference>